<gene>
    <name evidence="1" type="ORF">EDD58_102237</name>
</gene>
<proteinExistence type="predicted"/>
<accession>A0A4R3L6X7</accession>
<organism evidence="1 2">
    <name type="scientific">Hazenella coriacea</name>
    <dbReference type="NCBI Taxonomy" id="1179467"/>
    <lineage>
        <taxon>Bacteria</taxon>
        <taxon>Bacillati</taxon>
        <taxon>Bacillota</taxon>
        <taxon>Bacilli</taxon>
        <taxon>Bacillales</taxon>
        <taxon>Thermoactinomycetaceae</taxon>
        <taxon>Hazenella</taxon>
    </lineage>
</organism>
<evidence type="ECO:0000313" key="2">
    <source>
        <dbReference type="Proteomes" id="UP000294937"/>
    </source>
</evidence>
<dbReference type="RefSeq" id="WP_131923648.1">
    <property type="nucleotide sequence ID" value="NZ_SMAG01000002.1"/>
</dbReference>
<reference evidence="1 2" key="1">
    <citation type="submission" date="2019-03" db="EMBL/GenBank/DDBJ databases">
        <title>Genomic Encyclopedia of Type Strains, Phase IV (KMG-IV): sequencing the most valuable type-strain genomes for metagenomic binning, comparative biology and taxonomic classification.</title>
        <authorList>
            <person name="Goeker M."/>
        </authorList>
    </citation>
    <scope>NUCLEOTIDE SEQUENCE [LARGE SCALE GENOMIC DNA]</scope>
    <source>
        <strain evidence="1 2">DSM 45707</strain>
    </source>
</reference>
<dbReference type="EMBL" id="SMAG01000002">
    <property type="protein sequence ID" value="TCS95661.1"/>
    <property type="molecule type" value="Genomic_DNA"/>
</dbReference>
<keyword evidence="2" id="KW-1185">Reference proteome</keyword>
<evidence type="ECO:0000313" key="1">
    <source>
        <dbReference type="EMBL" id="TCS95661.1"/>
    </source>
</evidence>
<dbReference type="AlphaFoldDB" id="A0A4R3L6X7"/>
<comment type="caution">
    <text evidence="1">The sequence shown here is derived from an EMBL/GenBank/DDBJ whole genome shotgun (WGS) entry which is preliminary data.</text>
</comment>
<dbReference type="Proteomes" id="UP000294937">
    <property type="component" value="Unassembled WGS sequence"/>
</dbReference>
<name>A0A4R3L6X7_9BACL</name>
<sequence length="159" mass="18865">MPKLEYRLLDELNQFPLVSQYRDISKAEISLRFCCDYFVKGRKVYQKTSSACTMDDTYVIYVVEDPEEQVEDQGLVFLPDWIGIRVEVRQYHEEQSNYPVVLKKHFHDFQDSLLFLMSHFVEINGLEWEKTSTEVDENRKVYVYYAQPTGSFIKGGQHE</sequence>
<dbReference type="OrthoDB" id="1682087at2"/>
<protein>
    <submittedName>
        <fullName evidence="1">Uncharacterized protein</fullName>
    </submittedName>
</protein>